<reference evidence="2 3" key="1">
    <citation type="submission" date="2015-03" db="EMBL/GenBank/DDBJ databases">
        <title>Genome sequencing of Methylobacterium tarhaniae DSM 25844.</title>
        <authorList>
            <person name="Chaudhry V."/>
            <person name="Patil P.B."/>
        </authorList>
    </citation>
    <scope>NUCLEOTIDE SEQUENCE [LARGE SCALE GENOMIC DNA]</scope>
    <source>
        <strain evidence="2 3">DSM 25844</strain>
    </source>
</reference>
<name>A0A0J6UWT5_9HYPH</name>
<evidence type="ECO:0000313" key="2">
    <source>
        <dbReference type="EMBL" id="KMO30756.1"/>
    </source>
</evidence>
<evidence type="ECO:0008006" key="4">
    <source>
        <dbReference type="Google" id="ProtNLM"/>
    </source>
</evidence>
<sequence length="75" mass="7338">ANTTPAPATTPLADAATSVEGTAPTKEQVVSVNTVTGGTVSVGTSGAGTAFSTLQPSLALNFIITMSGLYPSKPD</sequence>
<comment type="caution">
    <text evidence="2">The sequence shown here is derived from an EMBL/GenBank/DDBJ whole genome shotgun (WGS) entry which is preliminary data.</text>
</comment>
<dbReference type="Proteomes" id="UP000036449">
    <property type="component" value="Unassembled WGS sequence"/>
</dbReference>
<feature type="region of interest" description="Disordered" evidence="1">
    <location>
        <begin position="1"/>
        <end position="24"/>
    </location>
</feature>
<accession>A0A0J6UWT5</accession>
<dbReference type="EMBL" id="LABZ01000265">
    <property type="protein sequence ID" value="KMO30756.1"/>
    <property type="molecule type" value="Genomic_DNA"/>
</dbReference>
<dbReference type="PATRIC" id="fig|1187852.3.peg.3904"/>
<gene>
    <name evidence="2" type="ORF">VQ03_28230</name>
</gene>
<evidence type="ECO:0000313" key="3">
    <source>
        <dbReference type="Proteomes" id="UP000036449"/>
    </source>
</evidence>
<feature type="compositionally biased region" description="Low complexity" evidence="1">
    <location>
        <begin position="1"/>
        <end position="17"/>
    </location>
</feature>
<proteinExistence type="predicted"/>
<dbReference type="AlphaFoldDB" id="A0A0J6UWT5"/>
<keyword evidence="3" id="KW-1185">Reference proteome</keyword>
<organism evidence="2 3">
    <name type="scientific">Methylobacterium tarhaniae</name>
    <dbReference type="NCBI Taxonomy" id="1187852"/>
    <lineage>
        <taxon>Bacteria</taxon>
        <taxon>Pseudomonadati</taxon>
        <taxon>Pseudomonadota</taxon>
        <taxon>Alphaproteobacteria</taxon>
        <taxon>Hyphomicrobiales</taxon>
        <taxon>Methylobacteriaceae</taxon>
        <taxon>Methylobacterium</taxon>
    </lineage>
</organism>
<protein>
    <recommendedName>
        <fullName evidence="4">Phage tail protein</fullName>
    </recommendedName>
</protein>
<evidence type="ECO:0000256" key="1">
    <source>
        <dbReference type="SAM" id="MobiDB-lite"/>
    </source>
</evidence>
<feature type="non-terminal residue" evidence="2">
    <location>
        <position position="1"/>
    </location>
</feature>